<dbReference type="EMBL" id="CAJVPU010048214">
    <property type="protein sequence ID" value="CAG8755172.1"/>
    <property type="molecule type" value="Genomic_DNA"/>
</dbReference>
<evidence type="ECO:0000313" key="2">
    <source>
        <dbReference type="Proteomes" id="UP000789702"/>
    </source>
</evidence>
<keyword evidence="2" id="KW-1185">Reference proteome</keyword>
<feature type="non-terminal residue" evidence="1">
    <location>
        <position position="1"/>
    </location>
</feature>
<dbReference type="Proteomes" id="UP000789702">
    <property type="component" value="Unassembled WGS sequence"/>
</dbReference>
<feature type="non-terminal residue" evidence="1">
    <location>
        <position position="167"/>
    </location>
</feature>
<gene>
    <name evidence="1" type="ORF">DHETER_LOCUS14892</name>
</gene>
<comment type="caution">
    <text evidence="1">The sequence shown here is derived from an EMBL/GenBank/DDBJ whole genome shotgun (WGS) entry which is preliminary data.</text>
</comment>
<sequence length="167" mass="19250">HSRNILVHEGHAKLSDFGISRQINAETTILVGNFGRLPYIDPKILYDLDYPYDKRSDIYSFGVLMWEISSGQCPFCGCDPTATRLSIIDGKRENQISDTPEDYRHLYVDCWNGEPQYRPEIDKIVRRLTILNENQNLKNEDDYIFIPLDNSSSSIKTGQNRDDTTSK</sequence>
<reference evidence="1" key="1">
    <citation type="submission" date="2021-06" db="EMBL/GenBank/DDBJ databases">
        <authorList>
            <person name="Kallberg Y."/>
            <person name="Tangrot J."/>
            <person name="Rosling A."/>
        </authorList>
    </citation>
    <scope>NUCLEOTIDE SEQUENCE</scope>
    <source>
        <strain evidence="1">IL203A</strain>
    </source>
</reference>
<evidence type="ECO:0000313" key="1">
    <source>
        <dbReference type="EMBL" id="CAG8755172.1"/>
    </source>
</evidence>
<protein>
    <submittedName>
        <fullName evidence="1">14332_t:CDS:1</fullName>
    </submittedName>
</protein>
<name>A0ACA9QJ83_9GLOM</name>
<organism evidence="1 2">
    <name type="scientific">Dentiscutata heterogama</name>
    <dbReference type="NCBI Taxonomy" id="1316150"/>
    <lineage>
        <taxon>Eukaryota</taxon>
        <taxon>Fungi</taxon>
        <taxon>Fungi incertae sedis</taxon>
        <taxon>Mucoromycota</taxon>
        <taxon>Glomeromycotina</taxon>
        <taxon>Glomeromycetes</taxon>
        <taxon>Diversisporales</taxon>
        <taxon>Gigasporaceae</taxon>
        <taxon>Dentiscutata</taxon>
    </lineage>
</organism>
<proteinExistence type="predicted"/>
<accession>A0ACA9QJ83</accession>